<keyword evidence="3" id="KW-1185">Reference proteome</keyword>
<dbReference type="EMBL" id="CM009756">
    <property type="protein sequence ID" value="PUZ44822.1"/>
    <property type="molecule type" value="Genomic_DNA"/>
</dbReference>
<feature type="chain" id="PRO_5015407981" evidence="1">
    <location>
        <begin position="27"/>
        <end position="73"/>
    </location>
</feature>
<keyword evidence="1" id="KW-0732">Signal</keyword>
<evidence type="ECO:0000256" key="1">
    <source>
        <dbReference type="SAM" id="SignalP"/>
    </source>
</evidence>
<dbReference type="Proteomes" id="UP000244336">
    <property type="component" value="Chromosome 8"/>
</dbReference>
<dbReference type="Gramene" id="PUZ44822">
    <property type="protein sequence ID" value="PUZ44822"/>
    <property type="gene ID" value="GQ55_8G159900"/>
</dbReference>
<reference evidence="2 3" key="1">
    <citation type="submission" date="2018-04" db="EMBL/GenBank/DDBJ databases">
        <title>WGS assembly of Panicum hallii var. hallii HAL2.</title>
        <authorList>
            <person name="Lovell J."/>
            <person name="Jenkins J."/>
            <person name="Lowry D."/>
            <person name="Mamidi S."/>
            <person name="Sreedasyam A."/>
            <person name="Weng X."/>
            <person name="Barry K."/>
            <person name="Bonette J."/>
            <person name="Campitelli B."/>
            <person name="Daum C."/>
            <person name="Gordon S."/>
            <person name="Gould B."/>
            <person name="Lipzen A."/>
            <person name="MacQueen A."/>
            <person name="Palacio-Mejia J."/>
            <person name="Plott C."/>
            <person name="Shakirov E."/>
            <person name="Shu S."/>
            <person name="Yoshinaga Y."/>
            <person name="Zane M."/>
            <person name="Rokhsar D."/>
            <person name="Grimwood J."/>
            <person name="Schmutz J."/>
            <person name="Juenger T."/>
        </authorList>
    </citation>
    <scope>NUCLEOTIDE SEQUENCE [LARGE SCALE GENOMIC DNA]</scope>
    <source>
        <strain evidence="3">cv. HAL2</strain>
    </source>
</reference>
<organism evidence="2 3">
    <name type="scientific">Panicum hallii var. hallii</name>
    <dbReference type="NCBI Taxonomy" id="1504633"/>
    <lineage>
        <taxon>Eukaryota</taxon>
        <taxon>Viridiplantae</taxon>
        <taxon>Streptophyta</taxon>
        <taxon>Embryophyta</taxon>
        <taxon>Tracheophyta</taxon>
        <taxon>Spermatophyta</taxon>
        <taxon>Magnoliopsida</taxon>
        <taxon>Liliopsida</taxon>
        <taxon>Poales</taxon>
        <taxon>Poaceae</taxon>
        <taxon>PACMAD clade</taxon>
        <taxon>Panicoideae</taxon>
        <taxon>Panicodae</taxon>
        <taxon>Paniceae</taxon>
        <taxon>Panicinae</taxon>
        <taxon>Panicum</taxon>
        <taxon>Panicum sect. Panicum</taxon>
    </lineage>
</organism>
<evidence type="ECO:0000313" key="3">
    <source>
        <dbReference type="Proteomes" id="UP000244336"/>
    </source>
</evidence>
<accession>A0A2T7CND0</accession>
<name>A0A2T7CND0_9POAL</name>
<protein>
    <submittedName>
        <fullName evidence="2">Uncharacterized protein</fullName>
    </submittedName>
</protein>
<evidence type="ECO:0000313" key="2">
    <source>
        <dbReference type="EMBL" id="PUZ44822.1"/>
    </source>
</evidence>
<proteinExistence type="predicted"/>
<sequence length="73" mass="8144">MRTTCPQLLLPLPLFLNLLLPIRAHAFFQDLERGSLGMRGQPPAGKDRSIASPNHEIQYPMAGRSSQIFLINS</sequence>
<feature type="signal peptide" evidence="1">
    <location>
        <begin position="1"/>
        <end position="26"/>
    </location>
</feature>
<gene>
    <name evidence="2" type="ORF">GQ55_8G159900</name>
</gene>
<dbReference type="AlphaFoldDB" id="A0A2T7CND0"/>